<name>A0A9X4H5F0_9FIRM</name>
<comment type="caution">
    <text evidence="1">The sequence shown here is derived from an EMBL/GenBank/DDBJ whole genome shotgun (WGS) entry which is preliminary data.</text>
</comment>
<evidence type="ECO:0000313" key="1">
    <source>
        <dbReference type="EMBL" id="MDF9409603.1"/>
    </source>
</evidence>
<organism evidence="1 2">
    <name type="scientific">Pelotomaculum isophthalicicum JI</name>
    <dbReference type="NCBI Taxonomy" id="947010"/>
    <lineage>
        <taxon>Bacteria</taxon>
        <taxon>Bacillati</taxon>
        <taxon>Bacillota</taxon>
        <taxon>Clostridia</taxon>
        <taxon>Eubacteriales</taxon>
        <taxon>Desulfotomaculaceae</taxon>
        <taxon>Pelotomaculum</taxon>
    </lineage>
</organism>
<accession>A0A9X4H5F0</accession>
<sequence>MKEGALLALPGVVIYSFDNIPVRQVEYEETDYYQIYKDFINNRNRYLDD</sequence>
<reference evidence="1" key="1">
    <citation type="submission" date="2022-02" db="EMBL/GenBank/DDBJ databases">
        <authorList>
            <person name="Leng L."/>
        </authorList>
    </citation>
    <scope>NUCLEOTIDE SEQUENCE</scope>
    <source>
        <strain evidence="1">JI</strain>
    </source>
</reference>
<dbReference type="RefSeq" id="WP_277445094.1">
    <property type="nucleotide sequence ID" value="NZ_JAKOAV010000035.1"/>
</dbReference>
<dbReference type="AlphaFoldDB" id="A0A9X4H5F0"/>
<protein>
    <submittedName>
        <fullName evidence="1">Uncharacterized protein</fullName>
    </submittedName>
</protein>
<evidence type="ECO:0000313" key="2">
    <source>
        <dbReference type="Proteomes" id="UP001154312"/>
    </source>
</evidence>
<dbReference type="Proteomes" id="UP001154312">
    <property type="component" value="Unassembled WGS sequence"/>
</dbReference>
<gene>
    <name evidence="1" type="ORF">L7E55_14795</name>
</gene>
<keyword evidence="2" id="KW-1185">Reference proteome</keyword>
<dbReference type="EMBL" id="JAKOAV010000035">
    <property type="protein sequence ID" value="MDF9409603.1"/>
    <property type="molecule type" value="Genomic_DNA"/>
</dbReference>
<proteinExistence type="predicted"/>